<dbReference type="EMBL" id="NOWF01000007">
    <property type="protein sequence ID" value="OYD07206.1"/>
    <property type="molecule type" value="Genomic_DNA"/>
</dbReference>
<accession>A0A235B4G5</accession>
<comment type="caution">
    <text evidence="1">The sequence shown here is derived from an EMBL/GenBank/DDBJ whole genome shotgun (WGS) entry which is preliminary data.</text>
</comment>
<evidence type="ECO:0000313" key="2">
    <source>
        <dbReference type="Proteomes" id="UP000215459"/>
    </source>
</evidence>
<dbReference type="InterPro" id="IPR008792">
    <property type="entry name" value="PQQD"/>
</dbReference>
<dbReference type="Proteomes" id="UP000215459">
    <property type="component" value="Unassembled WGS sequence"/>
</dbReference>
<keyword evidence="2" id="KW-1185">Reference proteome</keyword>
<name>A0A235B4G5_9BACL</name>
<reference evidence="1 2" key="1">
    <citation type="submission" date="2017-07" db="EMBL/GenBank/DDBJ databases">
        <title>The genome sequence of Paludifilum halophilum highlights mechanisms for microbial adaptation to high salt environemnts.</title>
        <authorList>
            <person name="Belbahri L."/>
        </authorList>
    </citation>
    <scope>NUCLEOTIDE SEQUENCE [LARGE SCALE GENOMIC DNA]</scope>
    <source>
        <strain evidence="1 2">DSM 102817</strain>
    </source>
</reference>
<dbReference type="Pfam" id="PF05402">
    <property type="entry name" value="PqqD"/>
    <property type="match status" value="1"/>
</dbReference>
<organism evidence="1 2">
    <name type="scientific">Paludifilum halophilum</name>
    <dbReference type="NCBI Taxonomy" id="1642702"/>
    <lineage>
        <taxon>Bacteria</taxon>
        <taxon>Bacillati</taxon>
        <taxon>Bacillota</taxon>
        <taxon>Bacilli</taxon>
        <taxon>Bacillales</taxon>
        <taxon>Thermoactinomycetaceae</taxon>
        <taxon>Paludifilum</taxon>
    </lineage>
</organism>
<dbReference type="Gene3D" id="1.10.10.1150">
    <property type="entry name" value="Coenzyme PQQ synthesis protein D (PqqD)"/>
    <property type="match status" value="1"/>
</dbReference>
<gene>
    <name evidence="1" type="ORF">CHM34_12545</name>
</gene>
<dbReference type="OrthoDB" id="308521at2"/>
<dbReference type="RefSeq" id="WP_094264949.1">
    <property type="nucleotide sequence ID" value="NZ_NOWF01000007.1"/>
</dbReference>
<proteinExistence type="predicted"/>
<evidence type="ECO:0000313" key="1">
    <source>
        <dbReference type="EMBL" id="OYD07206.1"/>
    </source>
</evidence>
<dbReference type="InterPro" id="IPR041881">
    <property type="entry name" value="PqqD_sf"/>
</dbReference>
<sequence length="126" mass="14926">MLKKRKNSKENLLTMKPVLKEKYRLQPRSPRDESSGYELIVPRTGWLERFSIRFLRQPALIRVRLDDLGSFVLSHCNGGFTVEEIADRLQERFGEEAEPVLPRLVKYLQIVEANEWIRMERPQTSR</sequence>
<protein>
    <submittedName>
        <fullName evidence="1">PqqD family protein</fullName>
    </submittedName>
</protein>
<dbReference type="AlphaFoldDB" id="A0A235B4G5"/>